<reference evidence="2" key="2">
    <citation type="submission" date="2021-08" db="EMBL/GenBank/DDBJ databases">
        <authorList>
            <person name="Gostincar C."/>
            <person name="Sun X."/>
            <person name="Song Z."/>
            <person name="Gunde-Cimerman N."/>
        </authorList>
    </citation>
    <scope>NUCLEOTIDE SEQUENCE</scope>
    <source>
        <strain evidence="2">EXF-8016</strain>
    </source>
</reference>
<dbReference type="Pfam" id="PF12937">
    <property type="entry name" value="F-box-like"/>
    <property type="match status" value="1"/>
</dbReference>
<feature type="non-terminal residue" evidence="2">
    <location>
        <position position="138"/>
    </location>
</feature>
<protein>
    <recommendedName>
        <fullName evidence="1">F-box domain-containing protein</fullName>
    </recommendedName>
</protein>
<dbReference type="Gene3D" id="1.20.1280.50">
    <property type="match status" value="1"/>
</dbReference>
<dbReference type="InterPro" id="IPR001810">
    <property type="entry name" value="F-box_dom"/>
</dbReference>
<gene>
    <name evidence="2" type="ORF">KCV03_g5527</name>
</gene>
<feature type="domain" description="F-box" evidence="1">
    <location>
        <begin position="1"/>
        <end position="50"/>
    </location>
</feature>
<name>A0A9P8K7U2_AURME</name>
<reference evidence="2" key="1">
    <citation type="journal article" date="2021" name="J Fungi (Basel)">
        <title>Virulence traits and population genomics of the black yeast Aureobasidium melanogenum.</title>
        <authorList>
            <person name="Cernosa A."/>
            <person name="Sun X."/>
            <person name="Gostincar C."/>
            <person name="Fang C."/>
            <person name="Gunde-Cimerman N."/>
            <person name="Song Z."/>
        </authorList>
    </citation>
    <scope>NUCLEOTIDE SEQUENCE</scope>
    <source>
        <strain evidence="2">EXF-8016</strain>
    </source>
</reference>
<evidence type="ECO:0000313" key="2">
    <source>
        <dbReference type="EMBL" id="KAH0220638.1"/>
    </source>
</evidence>
<dbReference type="Proteomes" id="UP000767238">
    <property type="component" value="Unassembled WGS sequence"/>
</dbReference>
<comment type="caution">
    <text evidence="2">The sequence shown here is derived from an EMBL/GenBank/DDBJ whole genome shotgun (WGS) entry which is preliminary data.</text>
</comment>
<proteinExistence type="predicted"/>
<dbReference type="PROSITE" id="PS50181">
    <property type="entry name" value="FBOX"/>
    <property type="match status" value="1"/>
</dbReference>
<dbReference type="InterPro" id="IPR036047">
    <property type="entry name" value="F-box-like_dom_sf"/>
</dbReference>
<evidence type="ECO:0000313" key="3">
    <source>
        <dbReference type="Proteomes" id="UP000767238"/>
    </source>
</evidence>
<dbReference type="AlphaFoldDB" id="A0A9P8K7U2"/>
<accession>A0A9P8K7U2</accession>
<sequence length="138" mass="16069">MYDINNLLIELVVETFSYLDLKDLVRCVRVNKFFKAITEHSAFDKIFFRTKVIKPGDPIDLDKLQINPALNELCYTCRSSIKEAQFLRGYTKLDGKDDVRELPLIDSSAAKQGRKLLRRSDVFLLVYQTDRHSSRYST</sequence>
<organism evidence="2 3">
    <name type="scientific">Aureobasidium melanogenum</name>
    <name type="common">Aureobasidium pullulans var. melanogenum</name>
    <dbReference type="NCBI Taxonomy" id="46634"/>
    <lineage>
        <taxon>Eukaryota</taxon>
        <taxon>Fungi</taxon>
        <taxon>Dikarya</taxon>
        <taxon>Ascomycota</taxon>
        <taxon>Pezizomycotina</taxon>
        <taxon>Dothideomycetes</taxon>
        <taxon>Dothideomycetidae</taxon>
        <taxon>Dothideales</taxon>
        <taxon>Saccotheciaceae</taxon>
        <taxon>Aureobasidium</taxon>
    </lineage>
</organism>
<dbReference type="SUPFAM" id="SSF81383">
    <property type="entry name" value="F-box domain"/>
    <property type="match status" value="1"/>
</dbReference>
<dbReference type="EMBL" id="JAHFYH010000037">
    <property type="protein sequence ID" value="KAH0220638.1"/>
    <property type="molecule type" value="Genomic_DNA"/>
</dbReference>
<evidence type="ECO:0000259" key="1">
    <source>
        <dbReference type="PROSITE" id="PS50181"/>
    </source>
</evidence>
<dbReference type="OrthoDB" id="10257471at2759"/>